<evidence type="ECO:0000259" key="1">
    <source>
        <dbReference type="PROSITE" id="PS50006"/>
    </source>
</evidence>
<comment type="caution">
    <text evidence="2">The sequence shown here is derived from an EMBL/GenBank/DDBJ whole genome shotgun (WGS) entry which is preliminary data.</text>
</comment>
<evidence type="ECO:0000313" key="3">
    <source>
        <dbReference type="Proteomes" id="UP000237466"/>
    </source>
</evidence>
<evidence type="ECO:0000313" key="2">
    <source>
        <dbReference type="EMBL" id="POB49715.1"/>
    </source>
</evidence>
<dbReference type="CDD" id="cd00060">
    <property type="entry name" value="FHA"/>
    <property type="match status" value="1"/>
</dbReference>
<feature type="domain" description="FHA" evidence="1">
    <location>
        <begin position="61"/>
        <end position="111"/>
    </location>
</feature>
<proteinExistence type="predicted"/>
<dbReference type="SMART" id="SM00240">
    <property type="entry name" value="FHA"/>
    <property type="match status" value="1"/>
</dbReference>
<dbReference type="AlphaFoldDB" id="A0A2S3R7Q6"/>
<dbReference type="EMBL" id="PDGH01000027">
    <property type="protein sequence ID" value="POB49715.1"/>
    <property type="molecule type" value="Genomic_DNA"/>
</dbReference>
<accession>A0A2S3R7Q6</accession>
<dbReference type="Pfam" id="PF00498">
    <property type="entry name" value="FHA"/>
    <property type="match status" value="1"/>
</dbReference>
<dbReference type="InterPro" id="IPR008984">
    <property type="entry name" value="SMAD_FHA_dom_sf"/>
</dbReference>
<name>A0A2S3R7Q6_VIBVL</name>
<dbReference type="InterPro" id="IPR046883">
    <property type="entry name" value="T6SS_FHA_C"/>
</dbReference>
<dbReference type="PROSITE" id="PS50006">
    <property type="entry name" value="FHA_DOMAIN"/>
    <property type="match status" value="1"/>
</dbReference>
<dbReference type="Pfam" id="PF20232">
    <property type="entry name" value="T6SS_FHA_C"/>
    <property type="match status" value="1"/>
</dbReference>
<protein>
    <submittedName>
        <fullName evidence="2">Type VI secretion system-associated FHA domain protein TagH</fullName>
    </submittedName>
</protein>
<dbReference type="InterPro" id="IPR017735">
    <property type="entry name" value="T6SS_FHA"/>
</dbReference>
<dbReference type="NCBIfam" id="TIGR03354">
    <property type="entry name" value="VI_FHA"/>
    <property type="match status" value="1"/>
</dbReference>
<gene>
    <name evidence="2" type="ORF">CRN52_03000</name>
</gene>
<dbReference type="SUPFAM" id="SSF49879">
    <property type="entry name" value="SMAD/FHA domain"/>
    <property type="match status" value="1"/>
</dbReference>
<dbReference type="InterPro" id="IPR000253">
    <property type="entry name" value="FHA_dom"/>
</dbReference>
<reference evidence="2 3" key="1">
    <citation type="journal article" date="2018" name="Front. Microbiol.">
        <title>Phylogeny of Vibrio vulnificus from the Analysis of the Core-Genome: Implications for Intra-Species Taxonomy.</title>
        <authorList>
            <person name="Roig F.J."/>
            <person name="Gonzalez-Candelas F."/>
            <person name="Sanjuan E."/>
            <person name="Fouz B."/>
            <person name="Feil E.J."/>
            <person name="Llorens C."/>
            <person name="Baker-Austin C."/>
            <person name="Oliver J.D."/>
            <person name="Danin-Poleg Y."/>
            <person name="Gibas C.J."/>
            <person name="Kashi Y."/>
            <person name="Gulig P.A."/>
            <person name="Morrison S.S."/>
            <person name="Amaro C."/>
        </authorList>
    </citation>
    <scope>NUCLEOTIDE SEQUENCE [LARGE SCALE GENOMIC DNA]</scope>
    <source>
        <strain evidence="2 3">CECT4608</strain>
    </source>
</reference>
<dbReference type="Proteomes" id="UP000237466">
    <property type="component" value="Unassembled WGS sequence"/>
</dbReference>
<organism evidence="2 3">
    <name type="scientific">Vibrio vulnificus</name>
    <dbReference type="NCBI Taxonomy" id="672"/>
    <lineage>
        <taxon>Bacteria</taxon>
        <taxon>Pseudomonadati</taxon>
        <taxon>Pseudomonadota</taxon>
        <taxon>Gammaproteobacteria</taxon>
        <taxon>Vibrionales</taxon>
        <taxon>Vibrionaceae</taxon>
        <taxon>Vibrio</taxon>
    </lineage>
</organism>
<dbReference type="Gene3D" id="2.60.200.20">
    <property type="match status" value="1"/>
</dbReference>
<dbReference type="RefSeq" id="WP_103199798.1">
    <property type="nucleotide sequence ID" value="NZ_JAODPO010000026.1"/>
</dbReference>
<sequence length="434" mass="49592">MHSNTENEIEFAFWVLLINALLIKWLEDVMGIVLSITSFHRFTPEIKSVYSIPTNEEHFCMKFGRSESCDWVLPDPERIISGVHGEITKFGNDYLLRDLSTNGIFVNKSVSPVGNGVEVALNDKDVINFGDYEIEVSFKNSENHNVTQSQIHTNTLSPREVNKEPVSGNDNFMDFGFDANLFLAEEEKQQQNLSPELGDLDDFLDAPILSPHIEPTLKEERATDYPRDEKVAKRCERVDSDLNAFLKGAGIDLSLVPEQEREQWFNRLGRSYSLMLEGLMQTLHNRAEFKQANKLNHTSFQKKENNPLKFSANLEDAIHNLYNRRSASFLSPEAAIQSAFNDIEAHEKAMIEGVHGAVSGVLRLLEPNTISGHVSQSEKNGLTSIFSQLDKKRWKKYENIYFQIRNEIDIDEKGFYLEDFSKSYESAIRKVGRE</sequence>